<protein>
    <submittedName>
        <fullName evidence="2">Uncharacterized protein</fullName>
    </submittedName>
</protein>
<gene>
    <name evidence="2" type="ORF">EHO51_10460</name>
</gene>
<sequence>MYAIAYARKNVVMAGLVPAIHAGTLRPLCQIGVGHRVDARDKRGHDGGDGSSPSPANGRGHPTPPSSARR</sequence>
<dbReference type="Proteomes" id="UP000273982">
    <property type="component" value="Chromosome"/>
</dbReference>
<organism evidence="2 3">
    <name type="scientific">Methylocystis rosea</name>
    <dbReference type="NCBI Taxonomy" id="173366"/>
    <lineage>
        <taxon>Bacteria</taxon>
        <taxon>Pseudomonadati</taxon>
        <taxon>Pseudomonadota</taxon>
        <taxon>Alphaproteobacteria</taxon>
        <taxon>Hyphomicrobiales</taxon>
        <taxon>Methylocystaceae</taxon>
        <taxon>Methylocystis</taxon>
    </lineage>
</organism>
<dbReference type="AlphaFoldDB" id="A0A3G8M7G1"/>
<evidence type="ECO:0000256" key="1">
    <source>
        <dbReference type="SAM" id="MobiDB-lite"/>
    </source>
</evidence>
<dbReference type="KEGG" id="mros:EHO51_10460"/>
<name>A0A3G8M7G1_9HYPH</name>
<proteinExistence type="predicted"/>
<evidence type="ECO:0000313" key="3">
    <source>
        <dbReference type="Proteomes" id="UP000273982"/>
    </source>
</evidence>
<feature type="compositionally biased region" description="Basic and acidic residues" evidence="1">
    <location>
        <begin position="36"/>
        <end position="48"/>
    </location>
</feature>
<feature type="region of interest" description="Disordered" evidence="1">
    <location>
        <begin position="36"/>
        <end position="70"/>
    </location>
</feature>
<accession>A0A3G8M7G1</accession>
<dbReference type="EMBL" id="CP034086">
    <property type="protein sequence ID" value="AZG77122.1"/>
    <property type="molecule type" value="Genomic_DNA"/>
</dbReference>
<reference evidence="2 3" key="1">
    <citation type="submission" date="2018-11" db="EMBL/GenBank/DDBJ databases">
        <title>Genome squencing of methanotrophic bacteria isolated from alkaline groundwater in Korea.</title>
        <authorList>
            <person name="Nguyen L.N."/>
        </authorList>
    </citation>
    <scope>NUCLEOTIDE SEQUENCE [LARGE SCALE GENOMIC DNA]</scope>
    <source>
        <strain evidence="2 3">GW6</strain>
    </source>
</reference>
<evidence type="ECO:0000313" key="2">
    <source>
        <dbReference type="EMBL" id="AZG77122.1"/>
    </source>
</evidence>